<feature type="domain" description="DUF1585" evidence="3">
    <location>
        <begin position="678"/>
        <end position="751"/>
    </location>
</feature>
<name>A0A840V3J1_9BACT</name>
<evidence type="ECO:0000259" key="3">
    <source>
        <dbReference type="Pfam" id="PF07624"/>
    </source>
</evidence>
<feature type="compositionally biased region" description="Pro residues" evidence="1">
    <location>
        <begin position="599"/>
        <end position="612"/>
    </location>
</feature>
<gene>
    <name evidence="10" type="ORF">HNR46_003116</name>
</gene>
<evidence type="ECO:0000259" key="4">
    <source>
        <dbReference type="Pfam" id="PF07626"/>
    </source>
</evidence>
<dbReference type="Pfam" id="PF07627">
    <property type="entry name" value="PSCyt3"/>
    <property type="match status" value="1"/>
</dbReference>
<proteinExistence type="predicted"/>
<dbReference type="Pfam" id="PF07631">
    <property type="entry name" value="PSD4"/>
    <property type="match status" value="1"/>
</dbReference>
<dbReference type="InterPro" id="IPR011429">
    <property type="entry name" value="Cyt_c_Planctomycete-type"/>
</dbReference>
<dbReference type="Pfam" id="PF07626">
    <property type="entry name" value="PSD3"/>
    <property type="match status" value="1"/>
</dbReference>
<evidence type="ECO:0000259" key="9">
    <source>
        <dbReference type="Pfam" id="PF16841"/>
    </source>
</evidence>
<dbReference type="InterPro" id="IPR031768">
    <property type="entry name" value="CBM60_xylan-bd"/>
</dbReference>
<feature type="domain" description="DUF1592" evidence="6">
    <location>
        <begin position="423"/>
        <end position="546"/>
    </location>
</feature>
<evidence type="ECO:0000259" key="8">
    <source>
        <dbReference type="Pfam" id="PF07637"/>
    </source>
</evidence>
<dbReference type="InterPro" id="IPR013043">
    <property type="entry name" value="DUF1595"/>
</dbReference>
<dbReference type="Pfam" id="PF16841">
    <property type="entry name" value="CBM60"/>
    <property type="match status" value="1"/>
</dbReference>
<dbReference type="InterPro" id="IPR013036">
    <property type="entry name" value="DUF1587"/>
</dbReference>
<comment type="caution">
    <text evidence="10">The sequence shown here is derived from an EMBL/GenBank/DDBJ whole genome shotgun (WGS) entry which is preliminary data.</text>
</comment>
<keyword evidence="11" id="KW-1185">Reference proteome</keyword>
<dbReference type="Pfam" id="PF07635">
    <property type="entry name" value="PSCyt1"/>
    <property type="match status" value="1"/>
</dbReference>
<dbReference type="Gene3D" id="2.60.60.40">
    <property type="match status" value="1"/>
</dbReference>
<dbReference type="RefSeq" id="WP_184020261.1">
    <property type="nucleotide sequence ID" value="NZ_JACHFD010000017.1"/>
</dbReference>
<evidence type="ECO:0008006" key="12">
    <source>
        <dbReference type="Google" id="ProtNLM"/>
    </source>
</evidence>
<dbReference type="EMBL" id="JACHFD010000017">
    <property type="protein sequence ID" value="MBB5352867.1"/>
    <property type="molecule type" value="Genomic_DNA"/>
</dbReference>
<protein>
    <recommendedName>
        <fullName evidence="12">DUF1592 domain-containing protein</fullName>
    </recommendedName>
</protein>
<feature type="signal peptide" evidence="2">
    <location>
        <begin position="1"/>
        <end position="17"/>
    </location>
</feature>
<dbReference type="Pfam" id="PF07624">
    <property type="entry name" value="PSD2"/>
    <property type="match status" value="1"/>
</dbReference>
<keyword evidence="2" id="KW-0732">Signal</keyword>
<dbReference type="Pfam" id="PF07637">
    <property type="entry name" value="PSD5"/>
    <property type="match status" value="1"/>
</dbReference>
<feature type="domain" description="DUF1587" evidence="4">
    <location>
        <begin position="119"/>
        <end position="182"/>
    </location>
</feature>
<dbReference type="InterPro" id="IPR013042">
    <property type="entry name" value="DUF1592"/>
</dbReference>
<dbReference type="InterPro" id="IPR013039">
    <property type="entry name" value="DUF1588"/>
</dbReference>
<reference evidence="10 11" key="1">
    <citation type="submission" date="2020-08" db="EMBL/GenBank/DDBJ databases">
        <title>Genomic Encyclopedia of Type Strains, Phase IV (KMG-IV): sequencing the most valuable type-strain genomes for metagenomic binning, comparative biology and taxonomic classification.</title>
        <authorList>
            <person name="Goeker M."/>
        </authorList>
    </citation>
    <scope>NUCLEOTIDE SEQUENCE [LARGE SCALE GENOMIC DNA]</scope>
    <source>
        <strain evidence="10 11">YC6886</strain>
    </source>
</reference>
<evidence type="ECO:0000313" key="11">
    <source>
        <dbReference type="Proteomes" id="UP000557717"/>
    </source>
</evidence>
<feature type="domain" description="Cytochrome C Planctomycete-type" evidence="7">
    <location>
        <begin position="36"/>
        <end position="83"/>
    </location>
</feature>
<dbReference type="AlphaFoldDB" id="A0A840V3J1"/>
<feature type="region of interest" description="Disordered" evidence="1">
    <location>
        <begin position="597"/>
        <end position="620"/>
    </location>
</feature>
<evidence type="ECO:0000259" key="5">
    <source>
        <dbReference type="Pfam" id="PF07627"/>
    </source>
</evidence>
<feature type="chain" id="PRO_5032510081" description="DUF1592 domain-containing protein" evidence="2">
    <location>
        <begin position="18"/>
        <end position="758"/>
    </location>
</feature>
<evidence type="ECO:0000256" key="2">
    <source>
        <dbReference type="SAM" id="SignalP"/>
    </source>
</evidence>
<feature type="domain" description="DUF1595" evidence="8">
    <location>
        <begin position="347"/>
        <end position="407"/>
    </location>
</feature>
<evidence type="ECO:0000256" key="1">
    <source>
        <dbReference type="SAM" id="MobiDB-lite"/>
    </source>
</evidence>
<feature type="domain" description="DUF1588" evidence="5">
    <location>
        <begin position="564"/>
        <end position="664"/>
    </location>
</feature>
<evidence type="ECO:0000259" key="6">
    <source>
        <dbReference type="Pfam" id="PF07631"/>
    </source>
</evidence>
<evidence type="ECO:0000313" key="10">
    <source>
        <dbReference type="EMBL" id="MBB5352867.1"/>
    </source>
</evidence>
<organism evidence="10 11">
    <name type="scientific">Haloferula luteola</name>
    <dbReference type="NCBI Taxonomy" id="595692"/>
    <lineage>
        <taxon>Bacteria</taxon>
        <taxon>Pseudomonadati</taxon>
        <taxon>Verrucomicrobiota</taxon>
        <taxon>Verrucomicrobiia</taxon>
        <taxon>Verrucomicrobiales</taxon>
        <taxon>Verrucomicrobiaceae</taxon>
        <taxon>Haloferula</taxon>
    </lineage>
</organism>
<dbReference type="InterPro" id="IPR011478">
    <property type="entry name" value="DUF1585"/>
</dbReference>
<dbReference type="Proteomes" id="UP000557717">
    <property type="component" value="Unassembled WGS sequence"/>
</dbReference>
<sequence>MRIVSLILGAFLGAAQAVPPEVAWEETIQPMLLEYCFDCHGDGVKKGELDLDRFSDIPSMQADREVWKRIRLNLEQHLMPPPDEYQPAAEERQAWIDWIDAAVFPVDPDHPDPGRVTLRRLNRIEYQNTLRDLLGIDLRVVELLPPDDSGYGFDTIGDVLTLSPAHLDKYLDAARLAVGKAVHLGPMPFPKQKRLGRKLGGDGRADGNGKFLHTNGVVSTEFSGLTSGRYRLEVKAGGTRGPSGAPTMRVEVDGQSLGEITATASMENPEVLVMDLAVEGSDRAKIALHFINDSWDEKAEPEARDTNLRLESVALVGPLDGPRLPKPASHRRIFGEGDLRGDQDEEVRRIFRDFARRAFRRPVEAEEIDRYLGLFHALRSEEMAADEAVAMGLETMLVSPSFLYREEPQPEPDEPGSVHEIGEHALASRLSYFLWSTMPDERLMMLADEGKLREQWTQEVERMVASDRISALVSNFGGQWLQLRDLAASRPSPRFFRDFDLALRGDMRRETEHFLGYLLREDRPVTELLNASYSFLNERLAHHYGIAGVEGPEFRLVDLEGTPRRGLLGQGSFHLLTSLPTRTSPVMRGKYVLENLLDTPPPPPPPNVPQLDPPQGGGKEHLSLREQMEKHRQDPNCSACHALMDPIGFGLENFDADGTWRTEDHGKPLDVSGELVGGRAFTGAGELREILVREHREELLRSVASKILTYALGRGTDWYDKPALDRILAETEATGGGFRAMIHAVTRSVPFQKRRGDG</sequence>
<accession>A0A840V3J1</accession>
<evidence type="ECO:0000259" key="7">
    <source>
        <dbReference type="Pfam" id="PF07635"/>
    </source>
</evidence>
<feature type="domain" description="Carbohydrate binding module xylan-binding" evidence="9">
    <location>
        <begin position="232"/>
        <end position="319"/>
    </location>
</feature>